<name>A0A8S1RCL0_9CILI</name>
<evidence type="ECO:0000313" key="1">
    <source>
        <dbReference type="EMBL" id="CAD8125728.1"/>
    </source>
</evidence>
<dbReference type="Proteomes" id="UP000692954">
    <property type="component" value="Unassembled WGS sequence"/>
</dbReference>
<evidence type="ECO:0000313" key="2">
    <source>
        <dbReference type="Proteomes" id="UP000692954"/>
    </source>
</evidence>
<accession>A0A8S1RCL0</accession>
<comment type="caution">
    <text evidence="1">The sequence shown here is derived from an EMBL/GenBank/DDBJ whole genome shotgun (WGS) entry which is preliminary data.</text>
</comment>
<dbReference type="EMBL" id="CAJJDN010000161">
    <property type="protein sequence ID" value="CAD8125728.1"/>
    <property type="molecule type" value="Genomic_DNA"/>
</dbReference>
<reference evidence="1" key="1">
    <citation type="submission" date="2021-01" db="EMBL/GenBank/DDBJ databases">
        <authorList>
            <consortium name="Genoscope - CEA"/>
            <person name="William W."/>
        </authorList>
    </citation>
    <scope>NUCLEOTIDE SEQUENCE</scope>
</reference>
<protein>
    <submittedName>
        <fullName evidence="1">Uncharacterized protein</fullName>
    </submittedName>
</protein>
<sequence>MSSKRLKQFKLTLKIKVQLEAYLKLFQHILVRINKFIQQLNKQKCLIQILIKIFNNIKITNELGLRISFQMRNVSYRLLEKSQVQILYIYLNNYHQFMEQETKIKLNENKQQSIFIYLIQYKIQIKISQQSNRNKKYGL</sequence>
<dbReference type="AlphaFoldDB" id="A0A8S1RCL0"/>
<keyword evidence="2" id="KW-1185">Reference proteome</keyword>
<gene>
    <name evidence="1" type="ORF">PSON_ATCC_30995.1.T1610113</name>
</gene>
<proteinExistence type="predicted"/>
<organism evidence="1 2">
    <name type="scientific">Paramecium sonneborni</name>
    <dbReference type="NCBI Taxonomy" id="65129"/>
    <lineage>
        <taxon>Eukaryota</taxon>
        <taxon>Sar</taxon>
        <taxon>Alveolata</taxon>
        <taxon>Ciliophora</taxon>
        <taxon>Intramacronucleata</taxon>
        <taxon>Oligohymenophorea</taxon>
        <taxon>Peniculida</taxon>
        <taxon>Parameciidae</taxon>
        <taxon>Paramecium</taxon>
    </lineage>
</organism>